<dbReference type="InterPro" id="IPR036852">
    <property type="entry name" value="Peptidase_S8/S53_dom_sf"/>
</dbReference>
<keyword evidence="10 15" id="KW-0720">Serine protease</keyword>
<dbReference type="FunFam" id="3.40.50.200:FF:000015">
    <property type="entry name" value="Tripeptidyl peptidase A"/>
    <property type="match status" value="1"/>
</dbReference>
<dbReference type="OrthoDB" id="409122at2759"/>
<dbReference type="PROSITE" id="PS00138">
    <property type="entry name" value="SUBTILASE_SER"/>
    <property type="match status" value="1"/>
</dbReference>
<dbReference type="AlphaFoldDB" id="S7RJG6"/>
<dbReference type="SUPFAM" id="SSF54897">
    <property type="entry name" value="Protease propeptides/inhibitors"/>
    <property type="match status" value="1"/>
</dbReference>
<dbReference type="EMBL" id="KB469307">
    <property type="protein sequence ID" value="EPQ52774.1"/>
    <property type="molecule type" value="Genomic_DNA"/>
</dbReference>
<evidence type="ECO:0000256" key="2">
    <source>
        <dbReference type="ARBA" id="ARBA00002451"/>
    </source>
</evidence>
<dbReference type="Proteomes" id="UP000030669">
    <property type="component" value="Unassembled WGS sequence"/>
</dbReference>
<dbReference type="GO" id="GO:0046872">
    <property type="term" value="F:metal ion binding"/>
    <property type="evidence" value="ECO:0007669"/>
    <property type="project" value="UniProtKB-UniRule"/>
</dbReference>
<dbReference type="KEGG" id="gtr:GLOTRDRAFT_117484"/>
<keyword evidence="13" id="KW-0865">Zymogen</keyword>
<dbReference type="EC" id="3.4.14.10" evidence="4"/>
<dbReference type="GO" id="GO:0008240">
    <property type="term" value="F:tripeptidyl-peptidase activity"/>
    <property type="evidence" value="ECO:0007669"/>
    <property type="project" value="UniProtKB-EC"/>
</dbReference>
<evidence type="ECO:0000256" key="10">
    <source>
        <dbReference type="ARBA" id="ARBA00022825"/>
    </source>
</evidence>
<evidence type="ECO:0000256" key="15">
    <source>
        <dbReference type="PROSITE-ProRule" id="PRU01032"/>
    </source>
</evidence>
<dbReference type="eggNOG" id="ENOG502QR6D">
    <property type="taxonomic scope" value="Eukaryota"/>
</dbReference>
<dbReference type="CDD" id="cd04056">
    <property type="entry name" value="Peptidases_S53"/>
    <property type="match status" value="1"/>
</dbReference>
<dbReference type="SMART" id="SM00944">
    <property type="entry name" value="Pro-kuma_activ"/>
    <property type="match status" value="1"/>
</dbReference>
<evidence type="ECO:0000256" key="13">
    <source>
        <dbReference type="ARBA" id="ARBA00023145"/>
    </source>
</evidence>
<evidence type="ECO:0000256" key="6">
    <source>
        <dbReference type="ARBA" id="ARBA00022670"/>
    </source>
</evidence>
<evidence type="ECO:0000256" key="8">
    <source>
        <dbReference type="ARBA" id="ARBA00022729"/>
    </source>
</evidence>
<keyword evidence="19" id="KW-1185">Reference proteome</keyword>
<dbReference type="GeneID" id="19300351"/>
<dbReference type="SUPFAM" id="SSF52743">
    <property type="entry name" value="Subtilisin-like"/>
    <property type="match status" value="1"/>
</dbReference>
<dbReference type="PANTHER" id="PTHR14218">
    <property type="entry name" value="PROTEASE S8 TRIPEPTIDYL PEPTIDASE I CLN2"/>
    <property type="match status" value="1"/>
</dbReference>
<keyword evidence="5" id="KW-0964">Secreted</keyword>
<evidence type="ECO:0000256" key="1">
    <source>
        <dbReference type="ARBA" id="ARBA00001910"/>
    </source>
</evidence>
<keyword evidence="8 16" id="KW-0732">Signal</keyword>
<keyword evidence="14" id="KW-0325">Glycoprotein</keyword>
<dbReference type="InterPro" id="IPR030400">
    <property type="entry name" value="Sedolisin_dom"/>
</dbReference>
<dbReference type="GO" id="GO:0005576">
    <property type="term" value="C:extracellular region"/>
    <property type="evidence" value="ECO:0007669"/>
    <property type="project" value="UniProtKB-SubCell"/>
</dbReference>
<evidence type="ECO:0000256" key="9">
    <source>
        <dbReference type="ARBA" id="ARBA00022801"/>
    </source>
</evidence>
<feature type="active site" description="Charge relay system" evidence="15">
    <location>
        <position position="302"/>
    </location>
</feature>
<dbReference type="GO" id="GO:0006508">
    <property type="term" value="P:proteolysis"/>
    <property type="evidence" value="ECO:0007669"/>
    <property type="project" value="UniProtKB-KW"/>
</dbReference>
<organism evidence="18 19">
    <name type="scientific">Gloeophyllum trabeum (strain ATCC 11539 / FP-39264 / Madison 617)</name>
    <name type="common">Brown rot fungus</name>
    <dbReference type="NCBI Taxonomy" id="670483"/>
    <lineage>
        <taxon>Eukaryota</taxon>
        <taxon>Fungi</taxon>
        <taxon>Dikarya</taxon>
        <taxon>Basidiomycota</taxon>
        <taxon>Agaricomycotina</taxon>
        <taxon>Agaricomycetes</taxon>
        <taxon>Gloeophyllales</taxon>
        <taxon>Gloeophyllaceae</taxon>
        <taxon>Gloeophyllum</taxon>
    </lineage>
</organism>
<comment type="cofactor">
    <cofactor evidence="15">
        <name>Ca(2+)</name>
        <dbReference type="ChEBI" id="CHEBI:29108"/>
    </cofactor>
    <text evidence="15">Binds 1 Ca(2+) ion per subunit.</text>
</comment>
<evidence type="ECO:0000256" key="4">
    <source>
        <dbReference type="ARBA" id="ARBA00012462"/>
    </source>
</evidence>
<gene>
    <name evidence="18" type="ORF">GLOTRDRAFT_117484</name>
</gene>
<keyword evidence="12" id="KW-0843">Virulence</keyword>
<dbReference type="OMA" id="QTHERIV"/>
<feature type="binding site" evidence="15">
    <location>
        <position position="579"/>
    </location>
    <ligand>
        <name>Ca(2+)</name>
        <dbReference type="ChEBI" id="CHEBI:29108"/>
    </ligand>
</feature>
<evidence type="ECO:0000313" key="18">
    <source>
        <dbReference type="EMBL" id="EPQ52774.1"/>
    </source>
</evidence>
<feature type="chain" id="PRO_5004544565" description="tripeptidyl-peptidase II" evidence="16">
    <location>
        <begin position="21"/>
        <end position="598"/>
    </location>
</feature>
<accession>S7RJG6</accession>
<proteinExistence type="predicted"/>
<dbReference type="Pfam" id="PF00082">
    <property type="entry name" value="Peptidase_S8"/>
    <property type="match status" value="1"/>
</dbReference>
<dbReference type="InterPro" id="IPR000209">
    <property type="entry name" value="Peptidase_S8/S53_dom"/>
</dbReference>
<reference evidence="18 19" key="1">
    <citation type="journal article" date="2012" name="Science">
        <title>The Paleozoic origin of enzymatic lignin decomposition reconstructed from 31 fungal genomes.</title>
        <authorList>
            <person name="Floudas D."/>
            <person name="Binder M."/>
            <person name="Riley R."/>
            <person name="Barry K."/>
            <person name="Blanchette R.A."/>
            <person name="Henrissat B."/>
            <person name="Martinez A.T."/>
            <person name="Otillar R."/>
            <person name="Spatafora J.W."/>
            <person name="Yadav J.S."/>
            <person name="Aerts A."/>
            <person name="Benoit I."/>
            <person name="Boyd A."/>
            <person name="Carlson A."/>
            <person name="Copeland A."/>
            <person name="Coutinho P.M."/>
            <person name="de Vries R.P."/>
            <person name="Ferreira P."/>
            <person name="Findley K."/>
            <person name="Foster B."/>
            <person name="Gaskell J."/>
            <person name="Glotzer D."/>
            <person name="Gorecki P."/>
            <person name="Heitman J."/>
            <person name="Hesse C."/>
            <person name="Hori C."/>
            <person name="Igarashi K."/>
            <person name="Jurgens J.A."/>
            <person name="Kallen N."/>
            <person name="Kersten P."/>
            <person name="Kohler A."/>
            <person name="Kuees U."/>
            <person name="Kumar T.K.A."/>
            <person name="Kuo A."/>
            <person name="LaButti K."/>
            <person name="Larrondo L.F."/>
            <person name="Lindquist E."/>
            <person name="Ling A."/>
            <person name="Lombard V."/>
            <person name="Lucas S."/>
            <person name="Lundell T."/>
            <person name="Martin R."/>
            <person name="McLaughlin D.J."/>
            <person name="Morgenstern I."/>
            <person name="Morin E."/>
            <person name="Murat C."/>
            <person name="Nagy L.G."/>
            <person name="Nolan M."/>
            <person name="Ohm R.A."/>
            <person name="Patyshakuliyeva A."/>
            <person name="Rokas A."/>
            <person name="Ruiz-Duenas F.J."/>
            <person name="Sabat G."/>
            <person name="Salamov A."/>
            <person name="Samejima M."/>
            <person name="Schmutz J."/>
            <person name="Slot J.C."/>
            <person name="St John F."/>
            <person name="Stenlid J."/>
            <person name="Sun H."/>
            <person name="Sun S."/>
            <person name="Syed K."/>
            <person name="Tsang A."/>
            <person name="Wiebenga A."/>
            <person name="Young D."/>
            <person name="Pisabarro A."/>
            <person name="Eastwood D.C."/>
            <person name="Martin F."/>
            <person name="Cullen D."/>
            <person name="Grigoriev I.V."/>
            <person name="Hibbett D.S."/>
        </authorList>
    </citation>
    <scope>NUCLEOTIDE SEQUENCE [LARGE SCALE GENOMIC DNA]</scope>
    <source>
        <strain evidence="18 19">ATCC 11539</strain>
    </source>
</reference>
<dbReference type="PROSITE" id="PS51695">
    <property type="entry name" value="SEDOLISIN"/>
    <property type="match status" value="1"/>
</dbReference>
<dbReference type="Pfam" id="PF09286">
    <property type="entry name" value="Pro-kuma_activ"/>
    <property type="match status" value="1"/>
</dbReference>
<feature type="binding site" evidence="15">
    <location>
        <position position="558"/>
    </location>
    <ligand>
        <name>Ca(2+)</name>
        <dbReference type="ChEBI" id="CHEBI:29108"/>
    </ligand>
</feature>
<evidence type="ECO:0000256" key="3">
    <source>
        <dbReference type="ARBA" id="ARBA00004239"/>
    </source>
</evidence>
<evidence type="ECO:0000313" key="19">
    <source>
        <dbReference type="Proteomes" id="UP000030669"/>
    </source>
</evidence>
<name>S7RJG6_GLOTA</name>
<dbReference type="InterPro" id="IPR023828">
    <property type="entry name" value="Peptidase_S8_Ser-AS"/>
</dbReference>
<evidence type="ECO:0000256" key="14">
    <source>
        <dbReference type="ARBA" id="ARBA00023180"/>
    </source>
</evidence>
<dbReference type="RefSeq" id="XP_007869034.1">
    <property type="nucleotide sequence ID" value="XM_007870843.1"/>
</dbReference>
<keyword evidence="6 15" id="KW-0645">Protease</keyword>
<dbReference type="InterPro" id="IPR050819">
    <property type="entry name" value="Tripeptidyl-peptidase_I"/>
</dbReference>
<evidence type="ECO:0000256" key="11">
    <source>
        <dbReference type="ARBA" id="ARBA00022837"/>
    </source>
</evidence>
<comment type="catalytic activity">
    <reaction evidence="1">
        <text>Release of an N-terminal tripeptide from a polypeptide.</text>
        <dbReference type="EC" id="3.4.14.10"/>
    </reaction>
</comment>
<feature type="binding site" evidence="15">
    <location>
        <position position="577"/>
    </location>
    <ligand>
        <name>Ca(2+)</name>
        <dbReference type="ChEBI" id="CHEBI:29108"/>
    </ligand>
</feature>
<dbReference type="PANTHER" id="PTHR14218:SF15">
    <property type="entry name" value="TRIPEPTIDYL-PEPTIDASE 1"/>
    <property type="match status" value="1"/>
</dbReference>
<feature type="active site" description="Charge relay system" evidence="15">
    <location>
        <position position="298"/>
    </location>
</feature>
<dbReference type="InterPro" id="IPR015366">
    <property type="entry name" value="S53_propep"/>
</dbReference>
<keyword evidence="7 15" id="KW-0479">Metal-binding</keyword>
<evidence type="ECO:0000259" key="17">
    <source>
        <dbReference type="PROSITE" id="PS51695"/>
    </source>
</evidence>
<evidence type="ECO:0000256" key="12">
    <source>
        <dbReference type="ARBA" id="ARBA00023026"/>
    </source>
</evidence>
<sequence>MKGFAAWSSVLLGLTSSVIAAPSKYAPTIKEAVEVPRGWVRVSPAPADHVVDLRFGLPQHNFKQLEQALYEVSDPFHDRYGQHLSKEEVESLVAPHPKTLEAVDEWLASHGIAKSICSRSPAKDWVMVKVPVSLAEKMLDTTYHVWKHAESGDTLVRTTSYSLPAHMHEHIELVTPTTYFGRPKGLATTFRWSDAQASLASSGESSIRSASGTVVDASCNSTITLTCLQELYNVTGYTPAATDVNKIGITGYLEQYANIQDLQSFYADQLPKAEGSTFNYTSIKGGQNSQNLSEAGIEANLDVQFAYGLSWPTPGYFWSTGGRPPFIPDLRTVNNTNEPYADWLEYVLSVPNPPQTISTSYGDDEQTVPLSYAIRTCASFAQLGARGVSLLFSSGDGGVGDGDANPATQQCKTNDGRNATRFIPAFPASCPYVTAVGATVSIPEKAVDFTGGGFSNVFPTPLYQVGAVASYLARLPAGTYQGLYNKFGRGIPDVSAQGDYFRVWYRGNPVHVGGTSASSPTVAGLVSLLNDARLSKGLPPLGFLNPLLYTKGVAGLTDVTEGNNPGCGTQGFNATTGWDPLTGLGTPNFGKLKEIVLA</sequence>
<dbReference type="HOGENOM" id="CLU_013783_3_0_1"/>
<keyword evidence="9 15" id="KW-0378">Hydrolase</keyword>
<protein>
    <recommendedName>
        <fullName evidence="4">tripeptidyl-peptidase II</fullName>
        <ecNumber evidence="4">3.4.14.10</ecNumber>
    </recommendedName>
</protein>
<feature type="domain" description="Peptidase S53" evidence="17">
    <location>
        <begin position="222"/>
        <end position="598"/>
    </location>
</feature>
<feature type="binding site" evidence="15">
    <location>
        <position position="559"/>
    </location>
    <ligand>
        <name>Ca(2+)</name>
        <dbReference type="ChEBI" id="CHEBI:29108"/>
    </ligand>
</feature>
<dbReference type="GO" id="GO:0004252">
    <property type="term" value="F:serine-type endopeptidase activity"/>
    <property type="evidence" value="ECO:0007669"/>
    <property type="project" value="UniProtKB-UniRule"/>
</dbReference>
<feature type="active site" description="Charge relay system" evidence="15">
    <location>
        <position position="516"/>
    </location>
</feature>
<feature type="signal peptide" evidence="16">
    <location>
        <begin position="1"/>
        <end position="20"/>
    </location>
</feature>
<dbReference type="Gene3D" id="3.40.50.200">
    <property type="entry name" value="Peptidase S8/S53 domain"/>
    <property type="match status" value="1"/>
</dbReference>
<evidence type="ECO:0000256" key="16">
    <source>
        <dbReference type="SAM" id="SignalP"/>
    </source>
</evidence>
<comment type="subcellular location">
    <subcellularLocation>
        <location evidence="3">Secreted</location>
        <location evidence="3">Extracellular space</location>
    </subcellularLocation>
</comment>
<evidence type="ECO:0000256" key="5">
    <source>
        <dbReference type="ARBA" id="ARBA00022525"/>
    </source>
</evidence>
<comment type="function">
    <text evidence="2">Secreted tripeptidyl-peptidase which degrades proteins at acidic pHs and is involved in virulence.</text>
</comment>
<evidence type="ECO:0000256" key="7">
    <source>
        <dbReference type="ARBA" id="ARBA00022723"/>
    </source>
</evidence>
<keyword evidence="11 15" id="KW-0106">Calcium</keyword>
<dbReference type="CDD" id="cd11377">
    <property type="entry name" value="Pro-peptidase_S53"/>
    <property type="match status" value="1"/>
</dbReference>